<dbReference type="SMART" id="SM00654">
    <property type="entry name" value="eIF6"/>
    <property type="match status" value="1"/>
</dbReference>
<keyword evidence="4" id="KW-0812">Transmembrane</keyword>
<reference evidence="5" key="1">
    <citation type="journal article" date="2012" name="Nature">
        <title>The tomato genome sequence provides insights into fleshy fruit evolution.</title>
        <authorList>
            <consortium name="Tomato Genome Consortium"/>
        </authorList>
    </citation>
    <scope>NUCLEOTIDE SEQUENCE [LARGE SCALE GENOMIC DNA]</scope>
    <source>
        <strain evidence="5">cv. Heinz 1706</strain>
    </source>
</reference>
<dbReference type="GO" id="GO:0005634">
    <property type="term" value="C:nucleus"/>
    <property type="evidence" value="ECO:0000318"/>
    <property type="project" value="GO_Central"/>
</dbReference>
<protein>
    <recommendedName>
        <fullName evidence="3">Eukaryotic translation initiation factor 6</fullName>
        <shortName evidence="3">eIF-6</shortName>
    </recommendedName>
</protein>
<evidence type="ECO:0000256" key="4">
    <source>
        <dbReference type="SAM" id="Phobius"/>
    </source>
</evidence>
<dbReference type="GO" id="GO:1902626">
    <property type="term" value="P:assembly of large subunit precursor of preribosome"/>
    <property type="evidence" value="ECO:0000318"/>
    <property type="project" value="GO_Central"/>
</dbReference>
<evidence type="ECO:0000313" key="6">
    <source>
        <dbReference type="Proteomes" id="UP000004994"/>
    </source>
</evidence>
<comment type="similarity">
    <text evidence="3">Belongs to the eIF-6 family.</text>
</comment>
<evidence type="ECO:0000256" key="2">
    <source>
        <dbReference type="ARBA" id="ARBA00022917"/>
    </source>
</evidence>
<dbReference type="EnsemblPlants" id="Solyc02g082360.3.1">
    <property type="protein sequence ID" value="Solyc02g082360.3.1"/>
    <property type="gene ID" value="Solyc02g082360.3"/>
</dbReference>
<dbReference type="STRING" id="4081.A0A3Q7F858"/>
<dbReference type="AlphaFoldDB" id="A0A3Q7F858"/>
<keyword evidence="6" id="KW-1185">Reference proteome</keyword>
<dbReference type="PANTHER" id="PTHR10784">
    <property type="entry name" value="TRANSLATION INITIATION FACTOR 6"/>
    <property type="match status" value="1"/>
</dbReference>
<feature type="transmembrane region" description="Helical" evidence="4">
    <location>
        <begin position="6"/>
        <end position="24"/>
    </location>
</feature>
<dbReference type="GO" id="GO:0005730">
    <property type="term" value="C:nucleolus"/>
    <property type="evidence" value="ECO:0007669"/>
    <property type="project" value="UniProtKB-SubCell"/>
</dbReference>
<name>A0A3Q7F858_SOLLC</name>
<evidence type="ECO:0000256" key="1">
    <source>
        <dbReference type="ARBA" id="ARBA00022540"/>
    </source>
</evidence>
<dbReference type="HAMAP" id="MF_00032">
    <property type="entry name" value="eIF_6"/>
    <property type="match status" value="1"/>
</dbReference>
<dbReference type="PaxDb" id="4081-Solyc02g082360.2.1"/>
<dbReference type="GO" id="GO:0000460">
    <property type="term" value="P:maturation of 5.8S rRNA"/>
    <property type="evidence" value="ECO:0000318"/>
    <property type="project" value="GO_Central"/>
</dbReference>
<dbReference type="InterPro" id="IPR002769">
    <property type="entry name" value="eIF6"/>
</dbReference>
<keyword evidence="1 3" id="KW-0396">Initiation factor</keyword>
<keyword evidence="2 3" id="KW-0648">Protein biosynthesis</keyword>
<comment type="subcellular location">
    <subcellularLocation>
        <location evidence="3">Cytoplasm</location>
    </subcellularLocation>
    <subcellularLocation>
        <location evidence="3">Nucleus</location>
        <location evidence="3">Nucleolus</location>
    </subcellularLocation>
    <text evidence="3">Shuttles between cytoplasm and nucleus/nucleolus.</text>
</comment>
<keyword evidence="4" id="KW-1133">Transmembrane helix</keyword>
<dbReference type="GO" id="GO:0043023">
    <property type="term" value="F:ribosomal large subunit binding"/>
    <property type="evidence" value="ECO:0000318"/>
    <property type="project" value="GO_Central"/>
</dbReference>
<dbReference type="SUPFAM" id="SSF55909">
    <property type="entry name" value="Pentein"/>
    <property type="match status" value="1"/>
</dbReference>
<dbReference type="GO" id="GO:0003743">
    <property type="term" value="F:translation initiation factor activity"/>
    <property type="evidence" value="ECO:0007669"/>
    <property type="project" value="UniProtKB-UniRule"/>
</dbReference>
<dbReference type="Gramene" id="Solyc02g082360.3.1">
    <property type="protein sequence ID" value="Solyc02g082360.3.1"/>
    <property type="gene ID" value="Solyc02g082360.3"/>
</dbReference>
<dbReference type="NCBIfam" id="TIGR00323">
    <property type="entry name" value="eIF-6"/>
    <property type="match status" value="1"/>
</dbReference>
<keyword evidence="3" id="KW-0539">Nucleus</keyword>
<sequence length="216" mass="23541">MIVDRANMSFYSFVFNTAFGILIYKSGMDMNWTCYDKICGLEENNFISELQHLTNSLPNSVEVQCIDETHSALGNCIACNDHIALIHPSLDKDTEEMIADVLGVEVLRHTIAGNVLVGSYCSLSNKGVLVHPRTSIEDLNELDILLHLPIAAGTVNRGSNVIAAGLTVNDWTAFCGSDTTTTELAVIDTVFGLRDAQPSAIGNYICEFCGSCCMFF</sequence>
<dbReference type="Gene3D" id="3.75.10.10">
    <property type="entry name" value="L-arginine/glycine Amidinotransferase, Chain A"/>
    <property type="match status" value="1"/>
</dbReference>
<keyword evidence="3" id="KW-0963">Cytoplasm</keyword>
<dbReference type="InParanoid" id="A0A3Q7F858"/>
<gene>
    <name evidence="3" type="primary">EIF6</name>
</gene>
<comment type="function">
    <text evidence="3">Binds to the 60S ribosomal subunit and prevents its association with the 40S ribosomal subunit to form the 80S initiation complex in the cytoplasm. May also be involved in ribosome biogenesis.</text>
</comment>
<reference evidence="5" key="2">
    <citation type="submission" date="2019-01" db="UniProtKB">
        <authorList>
            <consortium name="EnsemblPlants"/>
        </authorList>
    </citation>
    <scope>IDENTIFICATION</scope>
    <source>
        <strain evidence="5">cv. Heinz 1706</strain>
    </source>
</reference>
<dbReference type="GO" id="GO:0000470">
    <property type="term" value="P:maturation of LSU-rRNA"/>
    <property type="evidence" value="ECO:0000318"/>
    <property type="project" value="GO_Central"/>
</dbReference>
<evidence type="ECO:0000313" key="5">
    <source>
        <dbReference type="EnsemblPlants" id="Solyc02g082360.3.1"/>
    </source>
</evidence>
<dbReference type="GO" id="GO:0000054">
    <property type="term" value="P:ribosomal subunit export from nucleus"/>
    <property type="evidence" value="ECO:0000318"/>
    <property type="project" value="GO_Central"/>
</dbReference>
<dbReference type="OMA" id="ICQRIAW"/>
<dbReference type="GO" id="GO:0005829">
    <property type="term" value="C:cytosol"/>
    <property type="evidence" value="ECO:0000318"/>
    <property type="project" value="GO_Central"/>
</dbReference>
<accession>A0A3Q7F858</accession>
<keyword evidence="4" id="KW-0472">Membrane</keyword>
<comment type="subunit">
    <text evidence="3">Monomer. Associates with the 60S ribosomal subunit.</text>
</comment>
<dbReference type="Proteomes" id="UP000004994">
    <property type="component" value="Chromosome 2"/>
</dbReference>
<proteinExistence type="inferred from homology"/>
<dbReference type="GO" id="GO:0042256">
    <property type="term" value="P:cytosolic ribosome assembly"/>
    <property type="evidence" value="ECO:0007669"/>
    <property type="project" value="UniProtKB-UniRule"/>
</dbReference>
<dbReference type="Pfam" id="PF01912">
    <property type="entry name" value="eIF-6"/>
    <property type="match status" value="1"/>
</dbReference>
<evidence type="ECO:0000256" key="3">
    <source>
        <dbReference type="HAMAP-Rule" id="MF_03132"/>
    </source>
</evidence>
<organism evidence="5">
    <name type="scientific">Solanum lycopersicum</name>
    <name type="common">Tomato</name>
    <name type="synonym">Lycopersicon esculentum</name>
    <dbReference type="NCBI Taxonomy" id="4081"/>
    <lineage>
        <taxon>Eukaryota</taxon>
        <taxon>Viridiplantae</taxon>
        <taxon>Streptophyta</taxon>
        <taxon>Embryophyta</taxon>
        <taxon>Tracheophyta</taxon>
        <taxon>Spermatophyta</taxon>
        <taxon>Magnoliopsida</taxon>
        <taxon>eudicotyledons</taxon>
        <taxon>Gunneridae</taxon>
        <taxon>Pentapetalae</taxon>
        <taxon>asterids</taxon>
        <taxon>lamiids</taxon>
        <taxon>Solanales</taxon>
        <taxon>Solanaceae</taxon>
        <taxon>Solanoideae</taxon>
        <taxon>Solaneae</taxon>
        <taxon>Solanum</taxon>
        <taxon>Solanum subgen. Lycopersicon</taxon>
    </lineage>
</organism>
<keyword evidence="3" id="KW-0690">Ribosome biogenesis</keyword>